<dbReference type="PANTHER" id="PTHR30231:SF4">
    <property type="entry name" value="PROTEIN NEN2"/>
    <property type="match status" value="1"/>
</dbReference>
<keyword evidence="3" id="KW-0269">Exonuclease</keyword>
<comment type="caution">
    <text evidence="5">The sequence shown here is derived from an EMBL/GenBank/DDBJ whole genome shotgun (WGS) entry which is preliminary data.</text>
</comment>
<dbReference type="SMART" id="SM00479">
    <property type="entry name" value="EXOIII"/>
    <property type="match status" value="1"/>
</dbReference>
<dbReference type="EMBL" id="PCSX01000023">
    <property type="protein sequence ID" value="PIP58243.1"/>
    <property type="molecule type" value="Genomic_DNA"/>
</dbReference>
<evidence type="ECO:0000256" key="2">
    <source>
        <dbReference type="ARBA" id="ARBA00022801"/>
    </source>
</evidence>
<evidence type="ECO:0000256" key="3">
    <source>
        <dbReference type="ARBA" id="ARBA00022839"/>
    </source>
</evidence>
<dbReference type="InterPro" id="IPR012337">
    <property type="entry name" value="RNaseH-like_sf"/>
</dbReference>
<dbReference type="GO" id="GO:0003676">
    <property type="term" value="F:nucleic acid binding"/>
    <property type="evidence" value="ECO:0007669"/>
    <property type="project" value="InterPro"/>
</dbReference>
<dbReference type="AlphaFoldDB" id="A0A2H0BKN8"/>
<dbReference type="CDD" id="cd06127">
    <property type="entry name" value="DEDDh"/>
    <property type="match status" value="1"/>
</dbReference>
<evidence type="ECO:0000313" key="6">
    <source>
        <dbReference type="Proteomes" id="UP000229334"/>
    </source>
</evidence>
<evidence type="ECO:0000256" key="1">
    <source>
        <dbReference type="ARBA" id="ARBA00022722"/>
    </source>
</evidence>
<dbReference type="GO" id="GO:0008408">
    <property type="term" value="F:3'-5' exonuclease activity"/>
    <property type="evidence" value="ECO:0007669"/>
    <property type="project" value="TreeGrafter"/>
</dbReference>
<dbReference type="Gene3D" id="3.30.420.10">
    <property type="entry name" value="Ribonuclease H-like superfamily/Ribonuclease H"/>
    <property type="match status" value="1"/>
</dbReference>
<dbReference type="SUPFAM" id="SSF53098">
    <property type="entry name" value="Ribonuclease H-like"/>
    <property type="match status" value="1"/>
</dbReference>
<organism evidence="5 6">
    <name type="scientific">Candidatus Vogelbacteria bacterium CG22_combo_CG10-13_8_21_14_all_37_9</name>
    <dbReference type="NCBI Taxonomy" id="1975046"/>
    <lineage>
        <taxon>Bacteria</taxon>
        <taxon>Candidatus Vogeliibacteriota</taxon>
    </lineage>
</organism>
<reference evidence="5 6" key="1">
    <citation type="submission" date="2017-09" db="EMBL/GenBank/DDBJ databases">
        <title>Depth-based differentiation of microbial function through sediment-hosted aquifers and enrichment of novel symbionts in the deep terrestrial subsurface.</title>
        <authorList>
            <person name="Probst A.J."/>
            <person name="Ladd B."/>
            <person name="Jarett J.K."/>
            <person name="Geller-Mcgrath D.E."/>
            <person name="Sieber C.M."/>
            <person name="Emerson J.B."/>
            <person name="Anantharaman K."/>
            <person name="Thomas B.C."/>
            <person name="Malmstrom R."/>
            <person name="Stieglmeier M."/>
            <person name="Klingl A."/>
            <person name="Woyke T."/>
            <person name="Ryan C.M."/>
            <person name="Banfield J.F."/>
        </authorList>
    </citation>
    <scope>NUCLEOTIDE SEQUENCE [LARGE SCALE GENOMIC DNA]</scope>
    <source>
        <strain evidence="5">CG22_combo_CG10-13_8_21_14_all_37_9</strain>
    </source>
</reference>
<keyword evidence="1" id="KW-0540">Nuclease</keyword>
<dbReference type="InterPro" id="IPR013520">
    <property type="entry name" value="Ribonucl_H"/>
</dbReference>
<proteinExistence type="predicted"/>
<dbReference type="Pfam" id="PF00929">
    <property type="entry name" value="RNase_T"/>
    <property type="match status" value="1"/>
</dbReference>
<dbReference type="InterPro" id="IPR036397">
    <property type="entry name" value="RNaseH_sf"/>
</dbReference>
<accession>A0A2H0BKN8</accession>
<name>A0A2H0BKN8_9BACT</name>
<feature type="domain" description="Exonuclease" evidence="4">
    <location>
        <begin position="5"/>
        <end position="185"/>
    </location>
</feature>
<evidence type="ECO:0000313" key="5">
    <source>
        <dbReference type="EMBL" id="PIP58243.1"/>
    </source>
</evidence>
<gene>
    <name evidence="5" type="ORF">COX02_01365</name>
</gene>
<protein>
    <recommendedName>
        <fullName evidence="4">Exonuclease domain-containing protein</fullName>
    </recommendedName>
</protein>
<dbReference type="PANTHER" id="PTHR30231">
    <property type="entry name" value="DNA POLYMERASE III SUBUNIT EPSILON"/>
    <property type="match status" value="1"/>
</dbReference>
<sequence>MKYNKLAFIDLETTGLDPDQHEIIEIGGIIAKPVTVAGRGPDLEIIDQFEFKIKPEHLETAEPEALRVNSYNETDWLFAHDLKQILPIIAEKTKDCMMVGQNVSFDWGFLQYAFKKHQLKWPIHYHKVDLITMAFMKNYHEVNKPLERYNLGALAEHYGISNPKAHSALADIQVTFEIYRKLLNL</sequence>
<evidence type="ECO:0000259" key="4">
    <source>
        <dbReference type="SMART" id="SM00479"/>
    </source>
</evidence>
<dbReference type="Proteomes" id="UP000229334">
    <property type="component" value="Unassembled WGS sequence"/>
</dbReference>
<keyword evidence="2" id="KW-0378">Hydrolase</keyword>